<reference evidence="2 3" key="1">
    <citation type="submission" date="2016-05" db="EMBL/GenBank/DDBJ databases">
        <title>Genomic Taxonomy of the Vibrionaceae.</title>
        <authorList>
            <person name="Gomez-Gil B."/>
            <person name="Enciso-Ibarra J."/>
        </authorList>
    </citation>
    <scope>NUCLEOTIDE SEQUENCE [LARGE SCALE GENOMIC DNA]</scope>
    <source>
        <strain evidence="2 3">CAIM 1920</strain>
    </source>
</reference>
<feature type="region of interest" description="Disordered" evidence="1">
    <location>
        <begin position="136"/>
        <end position="159"/>
    </location>
</feature>
<dbReference type="AlphaFoldDB" id="A0A1C3EGB8"/>
<name>A0A1C3EGB8_9GAMM</name>
<sequence length="432" mass="47908">MNLFIDIRFNAILCILFTSFILTSIPNTANAGYIIFGGCNQGPKPGSKPEPIEDTSTLPSAKNGCSFDNNAPAFKRYSDSNSQNQWSFWIGQEYLVNNNVGLPIYNWSPDGQISVIKDTQSNKMINFIPGSKSYRTSGSGGLPENQTSLSPANHVVGGKYPDTQEKYNDGGEWLMSVFDVGNGDGRLIGFGHAEDHYRGQGGPKPSVSGGPPMAYKTFSVLCSNDWGNTWGQSEIIVSDGTKPSKPEWRGIGDGAVVWDFKNSRWVAILMNKLDNGRAALTAAASYDKSAKPSSWKKWDGSNFGADPVNDRAVHLQYSKNGRVEYFNGANPSVTWNTKIQKWLMVYHKWDGDIMISAADNLPYFEKPIVLFKKGEGDHGRWYPTVINNNVGTVVSREWNNLYFRKWLQQNSAGESSFMGVRIRICQGTYCTE</sequence>
<protein>
    <recommendedName>
        <fullName evidence="4">DUF4185 domain-containing protein</fullName>
    </recommendedName>
</protein>
<dbReference type="OrthoDB" id="9781639at2"/>
<dbReference type="RefSeq" id="WP_068903266.1">
    <property type="nucleotide sequence ID" value="NZ_JBHUIF010000016.1"/>
</dbReference>
<proteinExistence type="predicted"/>
<accession>A0A1C3EGB8</accession>
<keyword evidence="3" id="KW-1185">Reference proteome</keyword>
<dbReference type="STRING" id="1080227.A8L45_13855"/>
<organism evidence="2 3">
    <name type="scientific">Veronia pacifica</name>
    <dbReference type="NCBI Taxonomy" id="1080227"/>
    <lineage>
        <taxon>Bacteria</taxon>
        <taxon>Pseudomonadati</taxon>
        <taxon>Pseudomonadota</taxon>
        <taxon>Gammaproteobacteria</taxon>
        <taxon>Vibrionales</taxon>
        <taxon>Vibrionaceae</taxon>
        <taxon>Veronia</taxon>
    </lineage>
</organism>
<evidence type="ECO:0000256" key="1">
    <source>
        <dbReference type="SAM" id="MobiDB-lite"/>
    </source>
</evidence>
<dbReference type="Proteomes" id="UP000094936">
    <property type="component" value="Unassembled WGS sequence"/>
</dbReference>
<gene>
    <name evidence="2" type="ORF">A8L45_13855</name>
</gene>
<dbReference type="EMBL" id="LYBM01000025">
    <property type="protein sequence ID" value="ODA32270.1"/>
    <property type="molecule type" value="Genomic_DNA"/>
</dbReference>
<evidence type="ECO:0008006" key="4">
    <source>
        <dbReference type="Google" id="ProtNLM"/>
    </source>
</evidence>
<evidence type="ECO:0000313" key="2">
    <source>
        <dbReference type="EMBL" id="ODA32270.1"/>
    </source>
</evidence>
<comment type="caution">
    <text evidence="2">The sequence shown here is derived from an EMBL/GenBank/DDBJ whole genome shotgun (WGS) entry which is preliminary data.</text>
</comment>
<evidence type="ECO:0000313" key="3">
    <source>
        <dbReference type="Proteomes" id="UP000094936"/>
    </source>
</evidence>